<dbReference type="InterPro" id="IPR002018">
    <property type="entry name" value="CarbesteraseB"/>
</dbReference>
<dbReference type="PANTHER" id="PTHR48081">
    <property type="entry name" value="AB HYDROLASE SUPERFAMILY PROTEIN C4A8.06C"/>
    <property type="match status" value="1"/>
</dbReference>
<dbReference type="Proteomes" id="UP000478208">
    <property type="component" value="Unassembled WGS sequence"/>
</dbReference>
<evidence type="ECO:0000259" key="3">
    <source>
        <dbReference type="Pfam" id="PF00135"/>
    </source>
</evidence>
<feature type="domain" description="Carboxylesterase type B" evidence="3">
    <location>
        <begin position="32"/>
        <end position="190"/>
    </location>
</feature>
<organism evidence="4 5">
    <name type="scientific">Winogradskyella endarachnes</name>
    <dbReference type="NCBI Taxonomy" id="2681965"/>
    <lineage>
        <taxon>Bacteria</taxon>
        <taxon>Pseudomonadati</taxon>
        <taxon>Bacteroidota</taxon>
        <taxon>Flavobacteriia</taxon>
        <taxon>Flavobacteriales</taxon>
        <taxon>Flavobacteriaceae</taxon>
        <taxon>Winogradskyella</taxon>
    </lineage>
</organism>
<feature type="signal peptide" evidence="2">
    <location>
        <begin position="1"/>
        <end position="18"/>
    </location>
</feature>
<dbReference type="AlphaFoldDB" id="A0A6L6U918"/>
<accession>A0A6L6U918</accession>
<keyword evidence="2" id="KW-0732">Signal</keyword>
<dbReference type="EMBL" id="WOWS01000003">
    <property type="protein sequence ID" value="MUU78795.1"/>
    <property type="molecule type" value="Genomic_DNA"/>
</dbReference>
<dbReference type="Pfam" id="PF00135">
    <property type="entry name" value="COesterase"/>
    <property type="match status" value="1"/>
</dbReference>
<dbReference type="InterPro" id="IPR029058">
    <property type="entry name" value="AB_hydrolase_fold"/>
</dbReference>
<dbReference type="SUPFAM" id="SSF53474">
    <property type="entry name" value="alpha/beta-Hydrolases"/>
    <property type="match status" value="1"/>
</dbReference>
<dbReference type="GO" id="GO:0016787">
    <property type="term" value="F:hydrolase activity"/>
    <property type="evidence" value="ECO:0007669"/>
    <property type="project" value="UniProtKB-KW"/>
</dbReference>
<feature type="chain" id="PRO_5026777414" evidence="2">
    <location>
        <begin position="19"/>
        <end position="298"/>
    </location>
</feature>
<keyword evidence="5" id="KW-1185">Reference proteome</keyword>
<dbReference type="Gene3D" id="3.40.50.1820">
    <property type="entry name" value="alpha/beta hydrolase"/>
    <property type="match status" value="1"/>
</dbReference>
<gene>
    <name evidence="4" type="ORF">GN138_10095</name>
</gene>
<name>A0A6L6U918_9FLAO</name>
<dbReference type="RefSeq" id="WP_157363702.1">
    <property type="nucleotide sequence ID" value="NZ_WOWS01000003.1"/>
</dbReference>
<evidence type="ECO:0000313" key="4">
    <source>
        <dbReference type="EMBL" id="MUU78795.1"/>
    </source>
</evidence>
<comment type="caution">
    <text evidence="4">The sequence shown here is derived from an EMBL/GenBank/DDBJ whole genome shotgun (WGS) entry which is preliminary data.</text>
</comment>
<keyword evidence="1" id="KW-0378">Hydrolase</keyword>
<evidence type="ECO:0000313" key="5">
    <source>
        <dbReference type="Proteomes" id="UP000478208"/>
    </source>
</evidence>
<protein>
    <submittedName>
        <fullName evidence="4">Carboxylesterase family protein</fullName>
    </submittedName>
</protein>
<evidence type="ECO:0000256" key="2">
    <source>
        <dbReference type="SAM" id="SignalP"/>
    </source>
</evidence>
<reference evidence="4 5" key="1">
    <citation type="submission" date="2019-12" db="EMBL/GenBank/DDBJ databases">
        <authorList>
            <person name="Li J."/>
        </authorList>
    </citation>
    <scope>NUCLEOTIDE SEQUENCE [LARGE SCALE GENOMIC DNA]</scope>
    <source>
        <strain evidence="4 5">HL2-2</strain>
    </source>
</reference>
<sequence>MKHLFIVIFILSFFFSSAQNIKTYTYAVKGIDTLKMDVYTPDNIKDTDSLPVIVWMHGGGFSGGSRAGTDEKNIANFATSKNYIGISISYRLLRKGTKTGFGCKCPKEDKLFTFNQGVLDFLDATQFIYDNSKTLHVDTSKIVAAGSSAGAEIILHTVFMKRFFLSKDTEYDSIKYAAAISFSGAILNTENITTSNAIPTVLFHGTNDTTVPFGTASHHNCQPNKAGYMMLDGPNTIVKKLEDLETPYYFNIVKGGAHEVASVNINDLDDIFYFLDKTVRKNDVIQITEYSLPQLIKY</sequence>
<proteinExistence type="predicted"/>
<dbReference type="PANTHER" id="PTHR48081:SF6">
    <property type="entry name" value="PEPTIDASE S9 PROLYL OLIGOPEPTIDASE CATALYTIC DOMAIN-CONTAINING PROTEIN"/>
    <property type="match status" value="1"/>
</dbReference>
<dbReference type="InterPro" id="IPR050300">
    <property type="entry name" value="GDXG_lipolytic_enzyme"/>
</dbReference>
<evidence type="ECO:0000256" key="1">
    <source>
        <dbReference type="ARBA" id="ARBA00022801"/>
    </source>
</evidence>